<keyword evidence="1" id="KW-0472">Membrane</keyword>
<gene>
    <name evidence="2" type="ORF">ETAA1_48560</name>
</gene>
<organism evidence="2 3">
    <name type="scientific">Urbifossiella limnaea</name>
    <dbReference type="NCBI Taxonomy" id="2528023"/>
    <lineage>
        <taxon>Bacteria</taxon>
        <taxon>Pseudomonadati</taxon>
        <taxon>Planctomycetota</taxon>
        <taxon>Planctomycetia</taxon>
        <taxon>Gemmatales</taxon>
        <taxon>Gemmataceae</taxon>
        <taxon>Urbifossiella</taxon>
    </lineage>
</organism>
<sequence>MTPPAPDAIRARADEVFKLHEFGGSGAVSDWLKSVLRALAEFFRWLGSLWDTNQPLFWTLLVGCVVLLGALVTHIVLQLRWAFAEAGRGRADAARAERAARSEEYRLEAARRAAAGDYTEAVRYLFLSVVYWFDEAGRVGFRKAYTNREYLELSADRADVRSALRVMVDVLDDHWYGQTPCGRGRYDECQAVYARLTT</sequence>
<protein>
    <recommendedName>
        <fullName evidence="4">DUF4129 domain-containing protein</fullName>
    </recommendedName>
</protein>
<dbReference type="RefSeq" id="WP_145242962.1">
    <property type="nucleotide sequence ID" value="NZ_CP036273.1"/>
</dbReference>
<evidence type="ECO:0008006" key="4">
    <source>
        <dbReference type="Google" id="ProtNLM"/>
    </source>
</evidence>
<name>A0A517XZD0_9BACT</name>
<dbReference type="Proteomes" id="UP000319576">
    <property type="component" value="Chromosome"/>
</dbReference>
<accession>A0A517XZD0</accession>
<keyword evidence="1" id="KW-0812">Transmembrane</keyword>
<dbReference type="AlphaFoldDB" id="A0A517XZD0"/>
<evidence type="ECO:0000313" key="2">
    <source>
        <dbReference type="EMBL" id="QDU22867.1"/>
    </source>
</evidence>
<dbReference type="EMBL" id="CP036273">
    <property type="protein sequence ID" value="QDU22867.1"/>
    <property type="molecule type" value="Genomic_DNA"/>
</dbReference>
<keyword evidence="3" id="KW-1185">Reference proteome</keyword>
<reference evidence="2 3" key="1">
    <citation type="submission" date="2019-02" db="EMBL/GenBank/DDBJ databases">
        <title>Deep-cultivation of Planctomycetes and their phenomic and genomic characterization uncovers novel biology.</title>
        <authorList>
            <person name="Wiegand S."/>
            <person name="Jogler M."/>
            <person name="Boedeker C."/>
            <person name="Pinto D."/>
            <person name="Vollmers J."/>
            <person name="Rivas-Marin E."/>
            <person name="Kohn T."/>
            <person name="Peeters S.H."/>
            <person name="Heuer A."/>
            <person name="Rast P."/>
            <person name="Oberbeckmann S."/>
            <person name="Bunk B."/>
            <person name="Jeske O."/>
            <person name="Meyerdierks A."/>
            <person name="Storesund J.E."/>
            <person name="Kallscheuer N."/>
            <person name="Luecker S."/>
            <person name="Lage O.M."/>
            <person name="Pohl T."/>
            <person name="Merkel B.J."/>
            <person name="Hornburger P."/>
            <person name="Mueller R.-W."/>
            <person name="Bruemmer F."/>
            <person name="Labrenz M."/>
            <person name="Spormann A.M."/>
            <person name="Op den Camp H."/>
            <person name="Overmann J."/>
            <person name="Amann R."/>
            <person name="Jetten M.S.M."/>
            <person name="Mascher T."/>
            <person name="Medema M.H."/>
            <person name="Devos D.P."/>
            <person name="Kaster A.-K."/>
            <person name="Ovreas L."/>
            <person name="Rohde M."/>
            <person name="Galperin M.Y."/>
            <person name="Jogler C."/>
        </authorList>
    </citation>
    <scope>NUCLEOTIDE SEQUENCE [LARGE SCALE GENOMIC DNA]</scope>
    <source>
        <strain evidence="2 3">ETA_A1</strain>
    </source>
</reference>
<dbReference type="OrthoDB" id="272039at2"/>
<keyword evidence="1" id="KW-1133">Transmembrane helix</keyword>
<evidence type="ECO:0000313" key="3">
    <source>
        <dbReference type="Proteomes" id="UP000319576"/>
    </source>
</evidence>
<proteinExistence type="predicted"/>
<feature type="transmembrane region" description="Helical" evidence="1">
    <location>
        <begin position="56"/>
        <end position="77"/>
    </location>
</feature>
<dbReference type="KEGG" id="uli:ETAA1_48560"/>
<evidence type="ECO:0000256" key="1">
    <source>
        <dbReference type="SAM" id="Phobius"/>
    </source>
</evidence>